<accession>A0ACC1J7E1</accession>
<feature type="non-terminal residue" evidence="1">
    <location>
        <position position="685"/>
    </location>
</feature>
<reference evidence="1" key="1">
    <citation type="submission" date="2022-07" db="EMBL/GenBank/DDBJ databases">
        <title>Phylogenomic reconstructions and comparative analyses of Kickxellomycotina fungi.</title>
        <authorList>
            <person name="Reynolds N.K."/>
            <person name="Stajich J.E."/>
            <person name="Barry K."/>
            <person name="Grigoriev I.V."/>
            <person name="Crous P."/>
            <person name="Smith M.E."/>
        </authorList>
    </citation>
    <scope>NUCLEOTIDE SEQUENCE</scope>
    <source>
        <strain evidence="1">NRRL 5244</strain>
    </source>
</reference>
<dbReference type="EMBL" id="JANBPW010002470">
    <property type="protein sequence ID" value="KAJ1940702.1"/>
    <property type="molecule type" value="Genomic_DNA"/>
</dbReference>
<dbReference type="EC" id="2.3.2.27" evidence="1"/>
<keyword evidence="1" id="KW-0012">Acyltransferase</keyword>
<comment type="caution">
    <text evidence="1">The sequence shown here is derived from an EMBL/GenBank/DDBJ whole genome shotgun (WGS) entry which is preliminary data.</text>
</comment>
<dbReference type="Proteomes" id="UP001150603">
    <property type="component" value="Unassembled WGS sequence"/>
</dbReference>
<sequence>MVNVSLSISIRAARDVFREQLSASLLIWLRDLACCKFRPLARVFQGKVNNEIRSEISHQLCLRWEAPFRNNYLADLLFKQYSYDVRPVDSDNEDAYVDGDLDDEEYLDDDEEEEEEEEGSVEDDGAITQDESKATQQITGPAVGYHHAHTAAAAAAAAAQEIGMVVDPPEAPDVQIRGRRRLRSDSTDSLRQQGEERGSPRNYPQSGAVRGRDSGDTGAPPPSLWLSETAGGNSVPSFQSAVGAAVDAVGAAGSRLAQMMQPNYTPGNPQHSMAPGAFPSTTYISEDPTADQTHWRMATQIENAPQQDPDQAYDQATFQAIKRVLRGCGQQRLDWFLIFDLQLWKEVRSGLRELYMATLMLDGRYKIKIALTFSRNYPRLSRAFLMQDRAPEHSVLLFSVQLFTAPTLSAELVDHHRFLYIILSVLKRFFVEPTPVFLRHQGVVLCDTESFRNRRYFHVFHDMRYLAGTPQVRNWVSSQHQFLATYVGFIGLFQGMNPNRRAVLQHVEYEADTWVNAFNVTLQVAKSCRQFAECYGISARDLFFAMRGTLRALRHSVALMAEENCAVIIRTAQIHGLLGPEAGHTVNTGGNLGDALQLVAEAHIRSTMWGKQYYIVKYDVASCPVSFHHPLHWFMAELCQHVKLLSEDIAREYGFDSIQHMIFTAFNLSYDSALEVPQDAAMDGS</sequence>
<evidence type="ECO:0000313" key="1">
    <source>
        <dbReference type="EMBL" id="KAJ1940702.1"/>
    </source>
</evidence>
<gene>
    <name evidence="1" type="primary">UBR1_1</name>
    <name evidence="1" type="ORF">FBU59_003731</name>
</gene>
<keyword evidence="1" id="KW-0808">Transferase</keyword>
<proteinExistence type="predicted"/>
<name>A0ACC1J7E1_9FUNG</name>
<organism evidence="1 2">
    <name type="scientific">Linderina macrospora</name>
    <dbReference type="NCBI Taxonomy" id="4868"/>
    <lineage>
        <taxon>Eukaryota</taxon>
        <taxon>Fungi</taxon>
        <taxon>Fungi incertae sedis</taxon>
        <taxon>Zoopagomycota</taxon>
        <taxon>Kickxellomycotina</taxon>
        <taxon>Kickxellomycetes</taxon>
        <taxon>Kickxellales</taxon>
        <taxon>Kickxellaceae</taxon>
        <taxon>Linderina</taxon>
    </lineage>
</organism>
<keyword evidence="2" id="KW-1185">Reference proteome</keyword>
<evidence type="ECO:0000313" key="2">
    <source>
        <dbReference type="Proteomes" id="UP001150603"/>
    </source>
</evidence>
<protein>
    <submittedName>
        <fullName evidence="1">E3 ubiquitin-protein ligase ubr1</fullName>
        <ecNumber evidence="1">2.3.2.27</ecNumber>
    </submittedName>
</protein>